<evidence type="ECO:0008006" key="3">
    <source>
        <dbReference type="Google" id="ProtNLM"/>
    </source>
</evidence>
<gene>
    <name evidence="1" type="ORF">ATANTOWER_013114</name>
</gene>
<evidence type="ECO:0000313" key="2">
    <source>
        <dbReference type="Proteomes" id="UP001345963"/>
    </source>
</evidence>
<evidence type="ECO:0000313" key="1">
    <source>
        <dbReference type="EMBL" id="MED6261995.1"/>
    </source>
</evidence>
<protein>
    <recommendedName>
        <fullName evidence="3">EGF-like domain-containing protein</fullName>
    </recommendedName>
</protein>
<dbReference type="EMBL" id="JAHUTI010091280">
    <property type="protein sequence ID" value="MED6261995.1"/>
    <property type="molecule type" value="Genomic_DNA"/>
</dbReference>
<reference evidence="1 2" key="1">
    <citation type="submission" date="2021-07" db="EMBL/GenBank/DDBJ databases">
        <authorList>
            <person name="Palmer J.M."/>
        </authorList>
    </citation>
    <scope>NUCLEOTIDE SEQUENCE [LARGE SCALE GENOMIC DNA]</scope>
    <source>
        <strain evidence="1 2">AT_MEX2019</strain>
        <tissue evidence="1">Muscle</tissue>
    </source>
</reference>
<organism evidence="1 2">
    <name type="scientific">Ataeniobius toweri</name>
    <dbReference type="NCBI Taxonomy" id="208326"/>
    <lineage>
        <taxon>Eukaryota</taxon>
        <taxon>Metazoa</taxon>
        <taxon>Chordata</taxon>
        <taxon>Craniata</taxon>
        <taxon>Vertebrata</taxon>
        <taxon>Euteleostomi</taxon>
        <taxon>Actinopterygii</taxon>
        <taxon>Neopterygii</taxon>
        <taxon>Teleostei</taxon>
        <taxon>Neoteleostei</taxon>
        <taxon>Acanthomorphata</taxon>
        <taxon>Ovalentaria</taxon>
        <taxon>Atherinomorphae</taxon>
        <taxon>Cyprinodontiformes</taxon>
        <taxon>Goodeidae</taxon>
        <taxon>Ataeniobius</taxon>
    </lineage>
</organism>
<name>A0ABU7CIC5_9TELE</name>
<comment type="caution">
    <text evidence="1">The sequence shown here is derived from an EMBL/GenBank/DDBJ whole genome shotgun (WGS) entry which is preliminary data.</text>
</comment>
<proteinExistence type="predicted"/>
<accession>A0ABU7CIC5</accession>
<dbReference type="Proteomes" id="UP001345963">
    <property type="component" value="Unassembled WGS sequence"/>
</dbReference>
<keyword evidence="2" id="KW-1185">Reference proteome</keyword>
<sequence length="104" mass="11154">MPADQLTESGSLSETQRAPIIMDTAAWKPLSAWTGSSFGMWKTYLGILMLLHLVLHGGASSALRSCDKSCFSGRCVNGSCVCDHGWVGDQCQHCQGRFNGSRGS</sequence>